<evidence type="ECO:0000313" key="7">
    <source>
        <dbReference type="Proteomes" id="UP000518752"/>
    </source>
</evidence>
<dbReference type="Gene3D" id="1.10.30.10">
    <property type="entry name" value="High mobility group box domain"/>
    <property type="match status" value="1"/>
</dbReference>
<dbReference type="GO" id="GO:0000978">
    <property type="term" value="F:RNA polymerase II cis-regulatory region sequence-specific DNA binding"/>
    <property type="evidence" value="ECO:0007669"/>
    <property type="project" value="TreeGrafter"/>
</dbReference>
<evidence type="ECO:0000256" key="3">
    <source>
        <dbReference type="PROSITE-ProRule" id="PRU00267"/>
    </source>
</evidence>
<dbReference type="Pfam" id="PF00505">
    <property type="entry name" value="HMG_box"/>
    <property type="match status" value="1"/>
</dbReference>
<name>A0A8H5LTS7_9AGAR</name>
<protein>
    <recommendedName>
        <fullName evidence="5">HMG box domain-containing protein</fullName>
    </recommendedName>
</protein>
<dbReference type="InterPro" id="IPR009071">
    <property type="entry name" value="HMG_box_dom"/>
</dbReference>
<reference evidence="6 7" key="1">
    <citation type="journal article" date="2020" name="ISME J.">
        <title>Uncovering the hidden diversity of litter-decomposition mechanisms in mushroom-forming fungi.</title>
        <authorList>
            <person name="Floudas D."/>
            <person name="Bentzer J."/>
            <person name="Ahren D."/>
            <person name="Johansson T."/>
            <person name="Persson P."/>
            <person name="Tunlid A."/>
        </authorList>
    </citation>
    <scope>NUCLEOTIDE SEQUENCE [LARGE SCALE GENOMIC DNA]</scope>
    <source>
        <strain evidence="6 7">CBS 406.79</strain>
    </source>
</reference>
<keyword evidence="7" id="KW-1185">Reference proteome</keyword>
<evidence type="ECO:0000256" key="2">
    <source>
        <dbReference type="ARBA" id="ARBA00023242"/>
    </source>
</evidence>
<dbReference type="InterPro" id="IPR036910">
    <property type="entry name" value="HMG_box_dom_sf"/>
</dbReference>
<dbReference type="EMBL" id="JAACJN010000130">
    <property type="protein sequence ID" value="KAF5369141.1"/>
    <property type="molecule type" value="Genomic_DNA"/>
</dbReference>
<dbReference type="PANTHER" id="PTHR45789">
    <property type="entry name" value="FI18025P1"/>
    <property type="match status" value="1"/>
</dbReference>
<proteinExistence type="predicted"/>
<gene>
    <name evidence="6" type="ORF">D9757_011060</name>
</gene>
<dbReference type="OrthoDB" id="6247875at2759"/>
<dbReference type="PROSITE" id="PS50118">
    <property type="entry name" value="HMG_BOX_2"/>
    <property type="match status" value="1"/>
</dbReference>
<organism evidence="6 7">
    <name type="scientific">Collybiopsis confluens</name>
    <dbReference type="NCBI Taxonomy" id="2823264"/>
    <lineage>
        <taxon>Eukaryota</taxon>
        <taxon>Fungi</taxon>
        <taxon>Dikarya</taxon>
        <taxon>Basidiomycota</taxon>
        <taxon>Agaricomycotina</taxon>
        <taxon>Agaricomycetes</taxon>
        <taxon>Agaricomycetidae</taxon>
        <taxon>Agaricales</taxon>
        <taxon>Marasmiineae</taxon>
        <taxon>Omphalotaceae</taxon>
        <taxon>Collybiopsis</taxon>
    </lineage>
</organism>
<feature type="region of interest" description="Disordered" evidence="4">
    <location>
        <begin position="216"/>
        <end position="295"/>
    </location>
</feature>
<comment type="caution">
    <text evidence="6">The sequence shown here is derived from an EMBL/GenBank/DDBJ whole genome shotgun (WGS) entry which is preliminary data.</text>
</comment>
<feature type="DNA-binding region" description="HMG box" evidence="3">
    <location>
        <begin position="80"/>
        <end position="149"/>
    </location>
</feature>
<keyword evidence="2 3" id="KW-0539">Nucleus</keyword>
<sequence>MPVERSRGSRRSGADGNQLVWTVPVEPPSSTGVSFTPNVTPITFSDPDTDALEPDLFPFASDPPSPRRPAHSKKKAENHIPRPPNAFILFRSSFIKGQHVSTEVETNHSTLSKIIGLTWQNLREDERQVWHLKAKAALDDHRRKFPQYAFRPLHTKSKGGTDKRKVREVGPKDLKRCAKIAELLVEGKKGTELNVAIQEFDKHHVPEVATRFEAPMTERTFRRSSSVKVEDCGETQHAPPTTPHREKSPSSSPSPPLVDRDAIPPYSFGPSSSTEYLPPASPYTSSDGNYLFPEKGESTFDPSTFSYSSSSSSSLHASINPPVDEDITSAFRIFQEDTFGGALHGRPSLSIDTSYPDPPYWSTRSSSPTSIPSTPCYPVSPMTGQYNSYSHSLRHTSSNLSLESTSSFDSNSSYEDFSSSSSSHSYPAKDYIVDPSLSLTSTQPYTHTHTHTQYSQQMPIFIASSDCDVPTDFVGVNAYDPSMVSSSPIDDVSFAKLHAQYPYLSPTDSLNLDFSTFSTPSLSLSQC</sequence>
<dbReference type="PANTHER" id="PTHR45789:SF2">
    <property type="entry name" value="FI18025P1"/>
    <property type="match status" value="1"/>
</dbReference>
<dbReference type="CDD" id="cd01389">
    <property type="entry name" value="HMG-box_ROX1-like"/>
    <property type="match status" value="1"/>
</dbReference>
<dbReference type="SUPFAM" id="SSF47095">
    <property type="entry name" value="HMG-box"/>
    <property type="match status" value="1"/>
</dbReference>
<evidence type="ECO:0000256" key="1">
    <source>
        <dbReference type="ARBA" id="ARBA00023125"/>
    </source>
</evidence>
<dbReference type="GO" id="GO:0000981">
    <property type="term" value="F:DNA-binding transcription factor activity, RNA polymerase II-specific"/>
    <property type="evidence" value="ECO:0007669"/>
    <property type="project" value="TreeGrafter"/>
</dbReference>
<feature type="domain" description="HMG box" evidence="5">
    <location>
        <begin position="80"/>
        <end position="149"/>
    </location>
</feature>
<accession>A0A8H5LTS7</accession>
<evidence type="ECO:0000259" key="5">
    <source>
        <dbReference type="PROSITE" id="PS50118"/>
    </source>
</evidence>
<evidence type="ECO:0000256" key="4">
    <source>
        <dbReference type="SAM" id="MobiDB-lite"/>
    </source>
</evidence>
<dbReference type="Proteomes" id="UP000518752">
    <property type="component" value="Unassembled WGS sequence"/>
</dbReference>
<keyword evidence="1 3" id="KW-0238">DNA-binding</keyword>
<dbReference type="SMART" id="SM00398">
    <property type="entry name" value="HMG"/>
    <property type="match status" value="1"/>
</dbReference>
<dbReference type="AlphaFoldDB" id="A0A8H5LTS7"/>
<dbReference type="GO" id="GO:0005634">
    <property type="term" value="C:nucleus"/>
    <property type="evidence" value="ECO:0007669"/>
    <property type="project" value="UniProtKB-UniRule"/>
</dbReference>
<feature type="region of interest" description="Disordered" evidence="4">
    <location>
        <begin position="1"/>
        <end position="81"/>
    </location>
</feature>
<evidence type="ECO:0000313" key="6">
    <source>
        <dbReference type="EMBL" id="KAF5369141.1"/>
    </source>
</evidence>
<feature type="compositionally biased region" description="Polar residues" evidence="4">
    <location>
        <begin position="28"/>
        <end position="43"/>
    </location>
</feature>
<dbReference type="InterPro" id="IPR051356">
    <property type="entry name" value="SOX/SOX-like_TF"/>
</dbReference>